<evidence type="ECO:0000259" key="1">
    <source>
        <dbReference type="Pfam" id="PF13392"/>
    </source>
</evidence>
<protein>
    <recommendedName>
        <fullName evidence="1">HNH nuclease domain-containing protein</fullName>
    </recommendedName>
</protein>
<reference evidence="2" key="1">
    <citation type="journal article" date="2020" name="Nature">
        <title>Giant virus diversity and host interactions through global metagenomics.</title>
        <authorList>
            <person name="Schulz F."/>
            <person name="Roux S."/>
            <person name="Paez-Espino D."/>
            <person name="Jungbluth S."/>
            <person name="Walsh D.A."/>
            <person name="Denef V.J."/>
            <person name="McMahon K.D."/>
            <person name="Konstantinidis K.T."/>
            <person name="Eloe-Fadrosh E.A."/>
            <person name="Kyrpides N.C."/>
            <person name="Woyke T."/>
        </authorList>
    </citation>
    <scope>NUCLEOTIDE SEQUENCE</scope>
    <source>
        <strain evidence="2">GVMAG-M-3300024301-20</strain>
    </source>
</reference>
<sequence length="330" mass="39577">MNYKLSYDFNSQLNCGIINFNDKQVFMDFSDLFSIINFDKNFIYYNPEEKMYPYYLRHNQKISYLEHLFTYNSSNIKYTFKNNNIFDLRRENIEFYHNYHNNIASKYDIIEYKSGHYLETGKDAYIMKNPMWKIKENDNEYWLMYCETNTIIKLCSKSYQKILDYEKISNKKATFFIHENGYICSSNGMYIHQIITGCFGNGKGTKNISVDHIDQNPLNNCFNNLRIATREEQEQNSKGIKPGTKRERKTSAKILPEGITQNMIKKYVVFYEDYADKEKKRLRQYFKIEKHPKLQKIWFGCKSNNISILEKLDQANKVIEELDNDTYLQK</sequence>
<accession>A0A6C0ITD0</accession>
<evidence type="ECO:0000313" key="2">
    <source>
        <dbReference type="EMBL" id="QHT95830.1"/>
    </source>
</evidence>
<dbReference type="AlphaFoldDB" id="A0A6C0ITD0"/>
<name>A0A6C0ITD0_9ZZZZ</name>
<proteinExistence type="predicted"/>
<dbReference type="InterPro" id="IPR044925">
    <property type="entry name" value="His-Me_finger_sf"/>
</dbReference>
<dbReference type="SUPFAM" id="SSF54060">
    <property type="entry name" value="His-Me finger endonucleases"/>
    <property type="match status" value="1"/>
</dbReference>
<feature type="domain" description="HNH nuclease" evidence="1">
    <location>
        <begin position="201"/>
        <end position="234"/>
    </location>
</feature>
<dbReference type="Pfam" id="PF13392">
    <property type="entry name" value="HNH_3"/>
    <property type="match status" value="1"/>
</dbReference>
<organism evidence="2">
    <name type="scientific">viral metagenome</name>
    <dbReference type="NCBI Taxonomy" id="1070528"/>
    <lineage>
        <taxon>unclassified sequences</taxon>
        <taxon>metagenomes</taxon>
        <taxon>organismal metagenomes</taxon>
    </lineage>
</organism>
<dbReference type="EMBL" id="MN740246">
    <property type="protein sequence ID" value="QHT95830.1"/>
    <property type="molecule type" value="Genomic_DNA"/>
</dbReference>
<dbReference type="InterPro" id="IPR003615">
    <property type="entry name" value="HNH_nuc"/>
</dbReference>
<dbReference type="Gene3D" id="3.90.75.20">
    <property type="match status" value="1"/>
</dbReference>